<organism evidence="1">
    <name type="scientific">viral metagenome</name>
    <dbReference type="NCBI Taxonomy" id="1070528"/>
    <lineage>
        <taxon>unclassified sequences</taxon>
        <taxon>metagenomes</taxon>
        <taxon>organismal metagenomes</taxon>
    </lineage>
</organism>
<protein>
    <submittedName>
        <fullName evidence="1">Uncharacterized protein</fullName>
    </submittedName>
</protein>
<proteinExistence type="predicted"/>
<name>A0A6C0HN43_9ZZZZ</name>
<accession>A0A6C0HN43</accession>
<evidence type="ECO:0000313" key="1">
    <source>
        <dbReference type="EMBL" id="QHT82111.1"/>
    </source>
</evidence>
<reference evidence="1" key="1">
    <citation type="journal article" date="2020" name="Nature">
        <title>Giant virus diversity and host interactions through global metagenomics.</title>
        <authorList>
            <person name="Schulz F."/>
            <person name="Roux S."/>
            <person name="Paez-Espino D."/>
            <person name="Jungbluth S."/>
            <person name="Walsh D.A."/>
            <person name="Denef V.J."/>
            <person name="McMahon K.D."/>
            <person name="Konstantinidis K.T."/>
            <person name="Eloe-Fadrosh E.A."/>
            <person name="Kyrpides N.C."/>
            <person name="Woyke T."/>
        </authorList>
    </citation>
    <scope>NUCLEOTIDE SEQUENCE</scope>
    <source>
        <strain evidence="1">GVMAG-M-3300023184-160</strain>
    </source>
</reference>
<sequence>MSNSNSKDKCKNKCDVITFSENKMSTKMLQAMMLKMGSGKISYHNSRTKSTHRTILSLDYVENRLLLLRFRYKIYYYYVSSLSNINRDLYAKILQMLDTLVAQLTTEERNLVFNIPPPEEPVPEMFEDSGVVFKIVVKRIVGFSHFIITNIKSNYIFETGLVYTFDLSDPTNLNTAFCLSLQQDGVAYDCRYHLTPGQPGANMKVFLSINIPETRLYVFNRDEPIGSIRYEQWGYSYESIFVNRDKLVYDTMTVSSFRTFDTSYLKFNVFEWYGPKIMLDPYVSSDPTQSSNPVYLYKNNYMYKLGIGVHYIYLHNYYSIAFLTKNNTTFGISSQYNRGVKSLDGLFLAGEGLNGNYTFHSGMIRLTILGPFDPVTLYNDKYGYMGGLFMIQYSPTSLVTAAPDDFISTNTGSRYGLDSQTRINTSPFTFQNIPYASENRFALAKGMYTVYNTSDVPITLLNTGKTDWITIDSLPNQVRNGVALTSTRIGIGPKGEECVFYYGAVILRVYGNFGSCSLYSPRKGRTDGGYRGGHGLLVYDETFTNVPSYTGRGLIPPILSSNQTTSTLALETFKPSSVVDLTLASYTLFLGDIYIGATKYGNSSTNDMRYALTPKNYLFVFQGTVTLYGPSVIENTYTLGITSYRMVNNIPTFPIYRPASGASTAFYVKDSMNQDFSIVLEQGGNKYTYFMTYQTS</sequence>
<dbReference type="EMBL" id="MN739996">
    <property type="protein sequence ID" value="QHT82111.1"/>
    <property type="molecule type" value="Genomic_DNA"/>
</dbReference>
<dbReference type="AlphaFoldDB" id="A0A6C0HN43"/>